<dbReference type="SUPFAM" id="SSF53335">
    <property type="entry name" value="S-adenosyl-L-methionine-dependent methyltransferases"/>
    <property type="match status" value="1"/>
</dbReference>
<gene>
    <name evidence="7" type="ORF">AWC06_22195</name>
</gene>
<keyword evidence="3 6" id="KW-0489">Methyltransferase</keyword>
<proteinExistence type="inferred from homology"/>
<dbReference type="InterPro" id="IPR011610">
    <property type="entry name" value="SAM_mthyl_Trfase_ML2640-like"/>
</dbReference>
<accession>A0A1X1UME7</accession>
<dbReference type="Proteomes" id="UP000194000">
    <property type="component" value="Unassembled WGS sequence"/>
</dbReference>
<comment type="caution">
    <text evidence="7">The sequence shown here is derived from an EMBL/GenBank/DDBJ whole genome shotgun (WGS) entry which is preliminary data.</text>
</comment>
<dbReference type="NCBIfam" id="TIGR00027">
    <property type="entry name" value="mthyl_TIGR00027"/>
    <property type="match status" value="1"/>
</dbReference>
<dbReference type="Pfam" id="PF04072">
    <property type="entry name" value="LCM"/>
    <property type="match status" value="1"/>
</dbReference>
<dbReference type="PANTHER" id="PTHR43619:SF2">
    <property type="entry name" value="S-ADENOSYL-L-METHIONINE-DEPENDENT METHYLTRANSFERASES SUPERFAMILY PROTEIN"/>
    <property type="match status" value="1"/>
</dbReference>
<name>A0A1X1UME7_9MYCO</name>
<evidence type="ECO:0000256" key="4">
    <source>
        <dbReference type="ARBA" id="ARBA00022679"/>
    </source>
</evidence>
<sequence length="308" mass="34328">MSTARTEGDTWDIATSVGATAVMVASARAAETAGEQPLIRDEFAQILIDGPELAELVAKMSTTYTADPELVALHQHMINYQAARTHFFDAYFTAAAAAGIRQHVILAAGLDSRAYRLDWPAGTVVYEVDQPKVLEYKAATLAAHGARPSAERREVPADLRYDWPKTLRDNGFDPAKRTAWLAEGLLMFLPGEAEERLFADIDALSAPGSRACIEDFRFDDAAREAYAQRRVKTEELRQRLGDENVFDPGDLWYTDDERRDPAAWFKARQWRVESRTGRDYLTQVGRSLPEQPNIAATFTAVFVSAEKP</sequence>
<evidence type="ECO:0000313" key="8">
    <source>
        <dbReference type="Proteomes" id="UP000194000"/>
    </source>
</evidence>
<organism evidence="7 8">
    <name type="scientific">Mycobacterium fragae</name>
    <dbReference type="NCBI Taxonomy" id="1260918"/>
    <lineage>
        <taxon>Bacteria</taxon>
        <taxon>Bacillati</taxon>
        <taxon>Actinomycetota</taxon>
        <taxon>Actinomycetes</taxon>
        <taxon>Mycobacteriales</taxon>
        <taxon>Mycobacteriaceae</taxon>
        <taxon>Mycobacterium</taxon>
    </lineage>
</organism>
<dbReference type="Gene3D" id="3.40.50.150">
    <property type="entry name" value="Vaccinia Virus protein VP39"/>
    <property type="match status" value="1"/>
</dbReference>
<evidence type="ECO:0000256" key="2">
    <source>
        <dbReference type="ARBA" id="ARBA00008138"/>
    </source>
</evidence>
<dbReference type="InterPro" id="IPR029063">
    <property type="entry name" value="SAM-dependent_MTases_sf"/>
</dbReference>
<keyword evidence="4" id="KW-0808">Transferase</keyword>
<keyword evidence="5 6" id="KW-0949">S-adenosyl-L-methionine</keyword>
<dbReference type="OrthoDB" id="9806164at2"/>
<comment type="function">
    <text evidence="1 6">Exhibits S-adenosyl-L-methionine-dependent methyltransferase activity.</text>
</comment>
<dbReference type="GO" id="GO:0032259">
    <property type="term" value="P:methylation"/>
    <property type="evidence" value="ECO:0007669"/>
    <property type="project" value="UniProtKB-KW"/>
</dbReference>
<comment type="similarity">
    <text evidence="2 6">Belongs to the UPF0677 family.</text>
</comment>
<evidence type="ECO:0000256" key="5">
    <source>
        <dbReference type="ARBA" id="ARBA00022691"/>
    </source>
</evidence>
<keyword evidence="8" id="KW-1185">Reference proteome</keyword>
<dbReference type="EC" id="2.1.1.-" evidence="6"/>
<dbReference type="PANTHER" id="PTHR43619">
    <property type="entry name" value="S-ADENOSYL-L-METHIONINE-DEPENDENT METHYLTRANSFERASE YKTD-RELATED"/>
    <property type="match status" value="1"/>
</dbReference>
<dbReference type="InterPro" id="IPR007213">
    <property type="entry name" value="Ppm1/Ppm2/Tcmp"/>
</dbReference>
<dbReference type="GO" id="GO:0008168">
    <property type="term" value="F:methyltransferase activity"/>
    <property type="evidence" value="ECO:0007669"/>
    <property type="project" value="UniProtKB-UniRule"/>
</dbReference>
<evidence type="ECO:0000256" key="3">
    <source>
        <dbReference type="ARBA" id="ARBA00022603"/>
    </source>
</evidence>
<dbReference type="STRING" id="1260918.AWC06_22195"/>
<dbReference type="RefSeq" id="WP_085199355.1">
    <property type="nucleotide sequence ID" value="NZ_JACKVI010000014.1"/>
</dbReference>
<evidence type="ECO:0000256" key="6">
    <source>
        <dbReference type="RuleBase" id="RU362030"/>
    </source>
</evidence>
<reference evidence="7 8" key="1">
    <citation type="submission" date="2016-01" db="EMBL/GenBank/DDBJ databases">
        <title>The new phylogeny of the genus Mycobacterium.</title>
        <authorList>
            <person name="Tarcisio F."/>
            <person name="Conor M."/>
            <person name="Antonella G."/>
            <person name="Elisabetta G."/>
            <person name="Giulia F.S."/>
            <person name="Sara T."/>
            <person name="Anna F."/>
            <person name="Clotilde B."/>
            <person name="Roberto B."/>
            <person name="Veronica D.S."/>
            <person name="Fabio R."/>
            <person name="Monica P."/>
            <person name="Olivier J."/>
            <person name="Enrico T."/>
            <person name="Nicola S."/>
        </authorList>
    </citation>
    <scope>NUCLEOTIDE SEQUENCE [LARGE SCALE GENOMIC DNA]</scope>
    <source>
        <strain evidence="7 8">DSM 45731</strain>
    </source>
</reference>
<dbReference type="AlphaFoldDB" id="A0A1X1UME7"/>
<evidence type="ECO:0000256" key="1">
    <source>
        <dbReference type="ARBA" id="ARBA00003907"/>
    </source>
</evidence>
<protein>
    <recommendedName>
        <fullName evidence="6">S-adenosyl-L-methionine-dependent methyltransferase</fullName>
        <ecNumber evidence="6">2.1.1.-</ecNumber>
    </recommendedName>
</protein>
<evidence type="ECO:0000313" key="7">
    <source>
        <dbReference type="EMBL" id="ORV58025.1"/>
    </source>
</evidence>
<dbReference type="EMBL" id="LQOW01000028">
    <property type="protein sequence ID" value="ORV58025.1"/>
    <property type="molecule type" value="Genomic_DNA"/>
</dbReference>